<dbReference type="CDD" id="cd06261">
    <property type="entry name" value="TM_PBP2"/>
    <property type="match status" value="1"/>
</dbReference>
<feature type="transmembrane region" description="Helical" evidence="7">
    <location>
        <begin position="176"/>
        <end position="194"/>
    </location>
</feature>
<evidence type="ECO:0000313" key="9">
    <source>
        <dbReference type="EMBL" id="AKL96434.1"/>
    </source>
</evidence>
<reference evidence="9 10" key="1">
    <citation type="submission" date="2014-10" db="EMBL/GenBank/DDBJ databases">
        <title>Genome sequence of Clostridium aceticum DSM 1496.</title>
        <authorList>
            <person name="Poehlein A."/>
            <person name="Schiel-Bengelsdorf B."/>
            <person name="Gottschalk G."/>
            <person name="Duerre P."/>
            <person name="Daniel R."/>
        </authorList>
    </citation>
    <scope>NUCLEOTIDE SEQUENCE [LARGE SCALE GENOMIC DNA]</scope>
    <source>
        <strain evidence="9 10">DSM 1496</strain>
    </source>
</reference>
<sequence>MIILIWTIGSALELWNAYIIPSPMRTLQSTIRLLENGTLFKHIVASLNRVLIGFIVAFFLAFPLGIMLGMKTKLIHYFNPILEFVRHVPPLATVPMLILWFGIGEMSKIVIIILASFFPIFLNTLNGVLHCDKKLLEVGESFGLSSYEKFYKIILPATLPYIFVGMRLGLGYSWRALIGAELVAASSGIGYMILDAQQLSRTDVVIVGILTIGILGSAIDYLFFKLTQYFTILKEGDQQHGWS</sequence>
<dbReference type="EMBL" id="CP009687">
    <property type="protein sequence ID" value="AKL96434.1"/>
    <property type="molecule type" value="Genomic_DNA"/>
</dbReference>
<evidence type="ECO:0000256" key="5">
    <source>
        <dbReference type="ARBA" id="ARBA00022989"/>
    </source>
</evidence>
<dbReference type="PROSITE" id="PS50928">
    <property type="entry name" value="ABC_TM1"/>
    <property type="match status" value="1"/>
</dbReference>
<dbReference type="SUPFAM" id="SSF161098">
    <property type="entry name" value="MetI-like"/>
    <property type="match status" value="1"/>
</dbReference>
<feature type="transmembrane region" description="Helical" evidence="7">
    <location>
        <begin position="109"/>
        <end position="129"/>
    </location>
</feature>
<dbReference type="InterPro" id="IPR035906">
    <property type="entry name" value="MetI-like_sf"/>
</dbReference>
<gene>
    <name evidence="9" type="ORF">CACET_c29900</name>
</gene>
<keyword evidence="4 7" id="KW-0812">Transmembrane</keyword>
<dbReference type="AlphaFoldDB" id="A0A0G3WG69"/>
<dbReference type="GO" id="GO:0005886">
    <property type="term" value="C:plasma membrane"/>
    <property type="evidence" value="ECO:0007669"/>
    <property type="project" value="UniProtKB-SubCell"/>
</dbReference>
<evidence type="ECO:0000256" key="2">
    <source>
        <dbReference type="ARBA" id="ARBA00022448"/>
    </source>
</evidence>
<dbReference type="PATRIC" id="fig|84022.6.peg.3042"/>
<dbReference type="InterPro" id="IPR000515">
    <property type="entry name" value="MetI-like"/>
</dbReference>
<protein>
    <submittedName>
        <fullName evidence="9">ABC-type nitrate/sulfonate/bicarbonate transport system, permease component</fullName>
    </submittedName>
</protein>
<feature type="domain" description="ABC transmembrane type-1" evidence="8">
    <location>
        <begin position="43"/>
        <end position="223"/>
    </location>
</feature>
<accession>A0A0G3WG69</accession>
<dbReference type="Proteomes" id="UP000035704">
    <property type="component" value="Chromosome"/>
</dbReference>
<comment type="similarity">
    <text evidence="7">Belongs to the binding-protein-dependent transport system permease family.</text>
</comment>
<comment type="subcellular location">
    <subcellularLocation>
        <location evidence="1 7">Cell membrane</location>
        <topology evidence="1 7">Multi-pass membrane protein</topology>
    </subcellularLocation>
</comment>
<name>A0A0G3WG69_9CLOT</name>
<feature type="transmembrane region" description="Helical" evidence="7">
    <location>
        <begin position="50"/>
        <end position="69"/>
    </location>
</feature>
<dbReference type="STRING" id="84022.CACET_c29900"/>
<feature type="transmembrane region" description="Helical" evidence="7">
    <location>
        <begin position="150"/>
        <end position="170"/>
    </location>
</feature>
<dbReference type="FunFam" id="1.10.3720.10:FF:000003">
    <property type="entry name" value="Aliphatic sulfonate ABC transporter permease"/>
    <property type="match status" value="1"/>
</dbReference>
<evidence type="ECO:0000256" key="4">
    <source>
        <dbReference type="ARBA" id="ARBA00022692"/>
    </source>
</evidence>
<evidence type="ECO:0000256" key="3">
    <source>
        <dbReference type="ARBA" id="ARBA00022475"/>
    </source>
</evidence>
<dbReference type="PANTHER" id="PTHR30151">
    <property type="entry name" value="ALKANE SULFONATE ABC TRANSPORTER-RELATED, MEMBRANE SUBUNIT"/>
    <property type="match status" value="1"/>
</dbReference>
<keyword evidence="5 7" id="KW-1133">Transmembrane helix</keyword>
<keyword evidence="10" id="KW-1185">Reference proteome</keyword>
<evidence type="ECO:0000259" key="8">
    <source>
        <dbReference type="PROSITE" id="PS50928"/>
    </source>
</evidence>
<feature type="transmembrane region" description="Helical" evidence="7">
    <location>
        <begin position="81"/>
        <end position="103"/>
    </location>
</feature>
<dbReference type="KEGG" id="cace:CACET_c29900"/>
<evidence type="ECO:0000256" key="1">
    <source>
        <dbReference type="ARBA" id="ARBA00004651"/>
    </source>
</evidence>
<keyword evidence="6 7" id="KW-0472">Membrane</keyword>
<feature type="transmembrane region" description="Helical" evidence="7">
    <location>
        <begin position="206"/>
        <end position="224"/>
    </location>
</feature>
<dbReference type="Gene3D" id="1.10.3720.10">
    <property type="entry name" value="MetI-like"/>
    <property type="match status" value="1"/>
</dbReference>
<dbReference type="Pfam" id="PF00528">
    <property type="entry name" value="BPD_transp_1"/>
    <property type="match status" value="1"/>
</dbReference>
<proteinExistence type="inferred from homology"/>
<keyword evidence="2 7" id="KW-0813">Transport</keyword>
<organism evidence="9 10">
    <name type="scientific">Clostridium aceticum</name>
    <dbReference type="NCBI Taxonomy" id="84022"/>
    <lineage>
        <taxon>Bacteria</taxon>
        <taxon>Bacillati</taxon>
        <taxon>Bacillota</taxon>
        <taxon>Clostridia</taxon>
        <taxon>Eubacteriales</taxon>
        <taxon>Clostridiaceae</taxon>
        <taxon>Clostridium</taxon>
    </lineage>
</organism>
<keyword evidence="3" id="KW-1003">Cell membrane</keyword>
<evidence type="ECO:0000256" key="6">
    <source>
        <dbReference type="ARBA" id="ARBA00023136"/>
    </source>
</evidence>
<evidence type="ECO:0000256" key="7">
    <source>
        <dbReference type="RuleBase" id="RU363032"/>
    </source>
</evidence>
<evidence type="ECO:0000313" key="10">
    <source>
        <dbReference type="Proteomes" id="UP000035704"/>
    </source>
</evidence>
<dbReference type="PANTHER" id="PTHR30151:SF38">
    <property type="entry name" value="ALIPHATIC SULFONATES TRANSPORT PERMEASE PROTEIN SSUC-RELATED"/>
    <property type="match status" value="1"/>
</dbReference>
<dbReference type="GO" id="GO:0042918">
    <property type="term" value="P:alkanesulfonate transmembrane transport"/>
    <property type="evidence" value="ECO:0007669"/>
    <property type="project" value="UniProtKB-ARBA"/>
</dbReference>